<sequence length="316" mass="35219">MDKQKCGEYIRRKREARGLSQAELAEKLGVSTYEISAWEAGFFPEAEYLLPLSAALGVEVEELLSGEDAADGESAAKAVSVAGRSAEINREEANPEVPNPEGPKSSEEQAEEPEKPEAAANDSVSVSGRNKSEPSARPVKSVKAPAEESYYEKLHKKLGETDWEKVIEPPSGENGFSDGERRFGKILCICFIILILILQGTRLQSYLQRDRELTLENYRQYIEISVHPAGEGPVYTDLTEQVLEVTAKKEIRDFSISVKVCFSYTLSGDSENTVFREAQIREQTIDEYTFAVRTFFFDRSVWNCGVEVLSVEGKLP</sequence>
<evidence type="ECO:0000256" key="2">
    <source>
        <dbReference type="SAM" id="MobiDB-lite"/>
    </source>
</evidence>
<reference evidence="4" key="1">
    <citation type="submission" date="2020-10" db="EMBL/GenBank/DDBJ databases">
        <authorList>
            <person name="Gilroy R."/>
        </authorList>
    </citation>
    <scope>NUCLEOTIDE SEQUENCE</scope>
    <source>
        <strain evidence="4">11687</strain>
    </source>
</reference>
<feature type="domain" description="HTH cro/C1-type" evidence="3">
    <location>
        <begin position="10"/>
        <end position="63"/>
    </location>
</feature>
<proteinExistence type="predicted"/>
<feature type="region of interest" description="Disordered" evidence="2">
    <location>
        <begin position="68"/>
        <end position="144"/>
    </location>
</feature>
<dbReference type="SUPFAM" id="SSF47413">
    <property type="entry name" value="lambda repressor-like DNA-binding domains"/>
    <property type="match status" value="1"/>
</dbReference>
<dbReference type="Pfam" id="PF01381">
    <property type="entry name" value="HTH_3"/>
    <property type="match status" value="1"/>
</dbReference>
<dbReference type="PROSITE" id="PS50943">
    <property type="entry name" value="HTH_CROC1"/>
    <property type="match status" value="1"/>
</dbReference>
<comment type="caution">
    <text evidence="4">The sequence shown here is derived from an EMBL/GenBank/DDBJ whole genome shotgun (WGS) entry which is preliminary data.</text>
</comment>
<dbReference type="InterPro" id="IPR001387">
    <property type="entry name" value="Cro/C1-type_HTH"/>
</dbReference>
<gene>
    <name evidence="4" type="ORF">IAC57_01905</name>
</gene>
<dbReference type="AlphaFoldDB" id="A0A9D1MF19"/>
<dbReference type="CDD" id="cd00093">
    <property type="entry name" value="HTH_XRE"/>
    <property type="match status" value="1"/>
</dbReference>
<evidence type="ECO:0000259" key="3">
    <source>
        <dbReference type="PROSITE" id="PS50943"/>
    </source>
</evidence>
<dbReference type="GO" id="GO:0003677">
    <property type="term" value="F:DNA binding"/>
    <property type="evidence" value="ECO:0007669"/>
    <property type="project" value="UniProtKB-KW"/>
</dbReference>
<dbReference type="SMART" id="SM00530">
    <property type="entry name" value="HTH_XRE"/>
    <property type="match status" value="1"/>
</dbReference>
<dbReference type="Proteomes" id="UP000824081">
    <property type="component" value="Unassembled WGS sequence"/>
</dbReference>
<keyword evidence="1" id="KW-0238">DNA-binding</keyword>
<organism evidence="4 5">
    <name type="scientific">Candidatus Scatosoma pullistercoris</name>
    <dbReference type="NCBI Taxonomy" id="2840934"/>
    <lineage>
        <taxon>Bacteria</taxon>
        <taxon>Bacillati</taxon>
        <taxon>Bacillota</taxon>
        <taxon>Clostridia</taxon>
        <taxon>Candidatus Scatosoma</taxon>
    </lineage>
</organism>
<dbReference type="PANTHER" id="PTHR46558:SF4">
    <property type="entry name" value="DNA-BIDING PHAGE PROTEIN"/>
    <property type="match status" value="1"/>
</dbReference>
<protein>
    <submittedName>
        <fullName evidence="4">Helix-turn-helix domain-containing protein</fullName>
    </submittedName>
</protein>
<evidence type="ECO:0000313" key="5">
    <source>
        <dbReference type="Proteomes" id="UP000824081"/>
    </source>
</evidence>
<dbReference type="PANTHER" id="PTHR46558">
    <property type="entry name" value="TRACRIPTIONAL REGULATORY PROTEIN-RELATED-RELATED"/>
    <property type="match status" value="1"/>
</dbReference>
<accession>A0A9D1MF19</accession>
<name>A0A9D1MF19_9FIRM</name>
<feature type="compositionally biased region" description="Basic and acidic residues" evidence="2">
    <location>
        <begin position="104"/>
        <end position="117"/>
    </location>
</feature>
<dbReference type="InterPro" id="IPR010982">
    <property type="entry name" value="Lambda_DNA-bd_dom_sf"/>
</dbReference>
<dbReference type="EMBL" id="DVMZ01000053">
    <property type="protein sequence ID" value="HIU58833.1"/>
    <property type="molecule type" value="Genomic_DNA"/>
</dbReference>
<evidence type="ECO:0000256" key="1">
    <source>
        <dbReference type="ARBA" id="ARBA00023125"/>
    </source>
</evidence>
<dbReference type="Gene3D" id="1.10.260.40">
    <property type="entry name" value="lambda repressor-like DNA-binding domains"/>
    <property type="match status" value="1"/>
</dbReference>
<evidence type="ECO:0000313" key="4">
    <source>
        <dbReference type="EMBL" id="HIU58833.1"/>
    </source>
</evidence>
<reference evidence="4" key="2">
    <citation type="journal article" date="2021" name="PeerJ">
        <title>Extensive microbial diversity within the chicken gut microbiome revealed by metagenomics and culture.</title>
        <authorList>
            <person name="Gilroy R."/>
            <person name="Ravi A."/>
            <person name="Getino M."/>
            <person name="Pursley I."/>
            <person name="Horton D.L."/>
            <person name="Alikhan N.F."/>
            <person name="Baker D."/>
            <person name="Gharbi K."/>
            <person name="Hall N."/>
            <person name="Watson M."/>
            <person name="Adriaenssens E.M."/>
            <person name="Foster-Nyarko E."/>
            <person name="Jarju S."/>
            <person name="Secka A."/>
            <person name="Antonio M."/>
            <person name="Oren A."/>
            <person name="Chaudhuri R.R."/>
            <person name="La Ragione R."/>
            <person name="Hildebrand F."/>
            <person name="Pallen M.J."/>
        </authorList>
    </citation>
    <scope>NUCLEOTIDE SEQUENCE</scope>
    <source>
        <strain evidence="4">11687</strain>
    </source>
</reference>